<feature type="transmembrane region" description="Helical" evidence="2">
    <location>
        <begin position="55"/>
        <end position="78"/>
    </location>
</feature>
<evidence type="ECO:0000256" key="2">
    <source>
        <dbReference type="SAM" id="Phobius"/>
    </source>
</evidence>
<keyword evidence="2" id="KW-1133">Transmembrane helix</keyword>
<evidence type="ECO:0000313" key="4">
    <source>
        <dbReference type="Proteomes" id="UP001552594"/>
    </source>
</evidence>
<organism evidence="3 4">
    <name type="scientific">Streptomyces orinoci</name>
    <name type="common">Streptoverticillium orinoci</name>
    <dbReference type="NCBI Taxonomy" id="67339"/>
    <lineage>
        <taxon>Bacteria</taxon>
        <taxon>Bacillati</taxon>
        <taxon>Actinomycetota</taxon>
        <taxon>Actinomycetes</taxon>
        <taxon>Kitasatosporales</taxon>
        <taxon>Streptomycetaceae</taxon>
        <taxon>Streptomyces</taxon>
    </lineage>
</organism>
<keyword evidence="2" id="KW-0472">Membrane</keyword>
<evidence type="ECO:0000313" key="3">
    <source>
        <dbReference type="EMBL" id="MEV5506939.1"/>
    </source>
</evidence>
<proteinExistence type="predicted"/>
<keyword evidence="4" id="KW-1185">Reference proteome</keyword>
<dbReference type="EMBL" id="JBFAUK010000006">
    <property type="protein sequence ID" value="MEV5506939.1"/>
    <property type="molecule type" value="Genomic_DNA"/>
</dbReference>
<accession>A0ABV3JXC8</accession>
<comment type="caution">
    <text evidence="3">The sequence shown here is derived from an EMBL/GenBank/DDBJ whole genome shotgun (WGS) entry which is preliminary data.</text>
</comment>
<protein>
    <recommendedName>
        <fullName evidence="5">Integral membrane protein</fullName>
    </recommendedName>
</protein>
<dbReference type="Proteomes" id="UP001552594">
    <property type="component" value="Unassembled WGS sequence"/>
</dbReference>
<feature type="transmembrane region" description="Helical" evidence="2">
    <location>
        <begin position="84"/>
        <end position="105"/>
    </location>
</feature>
<reference evidence="3 4" key="1">
    <citation type="submission" date="2024-06" db="EMBL/GenBank/DDBJ databases">
        <title>The Natural Products Discovery Center: Release of the First 8490 Sequenced Strains for Exploring Actinobacteria Biosynthetic Diversity.</title>
        <authorList>
            <person name="Kalkreuter E."/>
            <person name="Kautsar S.A."/>
            <person name="Yang D."/>
            <person name="Bader C.D."/>
            <person name="Teijaro C.N."/>
            <person name="Fluegel L."/>
            <person name="Davis C.M."/>
            <person name="Simpson J.R."/>
            <person name="Lauterbach L."/>
            <person name="Steele A.D."/>
            <person name="Gui C."/>
            <person name="Meng S."/>
            <person name="Li G."/>
            <person name="Viehrig K."/>
            <person name="Ye F."/>
            <person name="Su P."/>
            <person name="Kiefer A.F."/>
            <person name="Nichols A."/>
            <person name="Cepeda A.J."/>
            <person name="Yan W."/>
            <person name="Fan B."/>
            <person name="Jiang Y."/>
            <person name="Adhikari A."/>
            <person name="Zheng C.-J."/>
            <person name="Schuster L."/>
            <person name="Cowan T.M."/>
            <person name="Smanski M.J."/>
            <person name="Chevrette M.G."/>
            <person name="De Carvalho L.P.S."/>
            <person name="Shen B."/>
        </authorList>
    </citation>
    <scope>NUCLEOTIDE SEQUENCE [LARGE SCALE GENOMIC DNA]</scope>
    <source>
        <strain evidence="3 4">NPDC052347</strain>
    </source>
</reference>
<sequence>MTWEVIEAGTRRVTPSAGSGPDQSTGPRIEETPMPATATSRPAVRRTAAEPLRTALWIDSWSTGAFGVLLLAGAPWLSGPLGLPVVWSVPFGVAMLAGAAALALLARRPRIPAQPALMVVAGNALSCAGMLVLAGTDLIALTGEGRAFLVVGAVVVAVFAEAEYVGYRRMRNGS</sequence>
<feature type="transmembrane region" description="Helical" evidence="2">
    <location>
        <begin position="117"/>
        <end position="141"/>
    </location>
</feature>
<dbReference type="RefSeq" id="WP_241561227.1">
    <property type="nucleotide sequence ID" value="NZ_JBFAUK010000006.1"/>
</dbReference>
<gene>
    <name evidence="3" type="ORF">AB0L16_10730</name>
</gene>
<name>A0ABV3JXC8_STRON</name>
<keyword evidence="2" id="KW-0812">Transmembrane</keyword>
<evidence type="ECO:0008006" key="5">
    <source>
        <dbReference type="Google" id="ProtNLM"/>
    </source>
</evidence>
<feature type="transmembrane region" description="Helical" evidence="2">
    <location>
        <begin position="147"/>
        <end position="167"/>
    </location>
</feature>
<feature type="region of interest" description="Disordered" evidence="1">
    <location>
        <begin position="8"/>
        <end position="45"/>
    </location>
</feature>
<evidence type="ECO:0000256" key="1">
    <source>
        <dbReference type="SAM" id="MobiDB-lite"/>
    </source>
</evidence>